<evidence type="ECO:0000313" key="2">
    <source>
        <dbReference type="Proteomes" id="UP000601171"/>
    </source>
</evidence>
<evidence type="ECO:0000313" key="1">
    <source>
        <dbReference type="EMBL" id="MBC8587186.1"/>
    </source>
</evidence>
<gene>
    <name evidence="1" type="ORF">H8707_02880</name>
</gene>
<dbReference type="InterPro" id="IPR017695">
    <property type="entry name" value="Se-dep_Mo_hydrolase_YqeB"/>
</dbReference>
<dbReference type="EMBL" id="JACRTG010000008">
    <property type="protein sequence ID" value="MBC8587186.1"/>
    <property type="molecule type" value="Genomic_DNA"/>
</dbReference>
<dbReference type="AlphaFoldDB" id="A0A926EQY1"/>
<accession>A0A926EQY1</accession>
<sequence length="264" mass="28271">MDIVIIRGGGDVATGIAHRLFMSGFNVVILEIKNPLSVRRAVSFSEAIYEKEVIVEGVKAVHVKGIGGIYNSINKGEIPVFVDEAGECIKILKPIAVVDSILAKKNLGTTREMAPITIGVGPGFETGVDVDLVVESIRGHNLGKVLYEGSAQVDTGIPGTIMGYSEERVIRALKDGIISNIYKIGDYVEKDTPICKIGDEYICAGISGIVRGLIKDGLSVSKGLKIGDIDPRSMRINAFTISDKARSIGGGVLEALLYLRKEEK</sequence>
<dbReference type="NCBIfam" id="TIGR03309">
    <property type="entry name" value="matur_yqeB"/>
    <property type="match status" value="1"/>
</dbReference>
<organism evidence="1 2">
    <name type="scientific">Paratissierella segnis</name>
    <dbReference type="NCBI Taxonomy" id="2763679"/>
    <lineage>
        <taxon>Bacteria</taxon>
        <taxon>Bacillati</taxon>
        <taxon>Bacillota</taxon>
        <taxon>Tissierellia</taxon>
        <taxon>Tissierellales</taxon>
        <taxon>Tissierellaceae</taxon>
        <taxon>Paratissierella</taxon>
    </lineage>
</organism>
<dbReference type="RefSeq" id="WP_262428658.1">
    <property type="nucleotide sequence ID" value="NZ_JACRTG010000008.1"/>
</dbReference>
<comment type="caution">
    <text evidence="1">The sequence shown here is derived from an EMBL/GenBank/DDBJ whole genome shotgun (WGS) entry which is preliminary data.</text>
</comment>
<protein>
    <submittedName>
        <fullName evidence="1">EF2563 family selenium-dependent molybdenum hydroxylase system protein</fullName>
    </submittedName>
</protein>
<keyword evidence="2" id="KW-1185">Reference proteome</keyword>
<reference evidence="1" key="1">
    <citation type="submission" date="2020-08" db="EMBL/GenBank/DDBJ databases">
        <title>Genome public.</title>
        <authorList>
            <person name="Liu C."/>
            <person name="Sun Q."/>
        </authorList>
    </citation>
    <scope>NUCLEOTIDE SEQUENCE</scope>
    <source>
        <strain evidence="1">BX21</strain>
    </source>
</reference>
<name>A0A926EQY1_9FIRM</name>
<dbReference type="Proteomes" id="UP000601171">
    <property type="component" value="Unassembled WGS sequence"/>
</dbReference>
<proteinExistence type="predicted"/>